<evidence type="ECO:0000313" key="5">
    <source>
        <dbReference type="Proteomes" id="UP001501842"/>
    </source>
</evidence>
<dbReference type="InterPro" id="IPR001647">
    <property type="entry name" value="HTH_TetR"/>
</dbReference>
<dbReference type="PROSITE" id="PS50977">
    <property type="entry name" value="HTH_TETR_2"/>
    <property type="match status" value="1"/>
</dbReference>
<dbReference type="Proteomes" id="UP001501842">
    <property type="component" value="Unassembled WGS sequence"/>
</dbReference>
<dbReference type="Gene3D" id="1.10.357.10">
    <property type="entry name" value="Tetracycline Repressor, domain 2"/>
    <property type="match status" value="1"/>
</dbReference>
<proteinExistence type="predicted"/>
<accession>A0ABN3U386</accession>
<dbReference type="Pfam" id="PF00440">
    <property type="entry name" value="TetR_N"/>
    <property type="match status" value="1"/>
</dbReference>
<dbReference type="InterPro" id="IPR050109">
    <property type="entry name" value="HTH-type_TetR-like_transc_reg"/>
</dbReference>
<comment type="caution">
    <text evidence="4">The sequence shown here is derived from an EMBL/GenBank/DDBJ whole genome shotgun (WGS) entry which is preliminary data.</text>
</comment>
<dbReference type="InterPro" id="IPR009057">
    <property type="entry name" value="Homeodomain-like_sf"/>
</dbReference>
<evidence type="ECO:0000256" key="1">
    <source>
        <dbReference type="ARBA" id="ARBA00023125"/>
    </source>
</evidence>
<dbReference type="SUPFAM" id="SSF46689">
    <property type="entry name" value="Homeodomain-like"/>
    <property type="match status" value="1"/>
</dbReference>
<dbReference type="RefSeq" id="WP_344449999.1">
    <property type="nucleotide sequence ID" value="NZ_BAAATZ010000006.1"/>
</dbReference>
<evidence type="ECO:0000313" key="4">
    <source>
        <dbReference type="EMBL" id="GAA2723862.1"/>
    </source>
</evidence>
<name>A0ABN3U386_9ACTN</name>
<dbReference type="PANTHER" id="PTHR30055:SF153">
    <property type="entry name" value="HTH-TYPE TRANSCRIPTIONAL REPRESSOR RV3405C"/>
    <property type="match status" value="1"/>
</dbReference>
<gene>
    <name evidence="4" type="ORF">GCM10010439_20180</name>
</gene>
<feature type="domain" description="HTH tetR-type" evidence="3">
    <location>
        <begin position="19"/>
        <end position="79"/>
    </location>
</feature>
<dbReference type="EMBL" id="BAAATZ010000006">
    <property type="protein sequence ID" value="GAA2723862.1"/>
    <property type="molecule type" value="Genomic_DNA"/>
</dbReference>
<keyword evidence="1 2" id="KW-0238">DNA-binding</keyword>
<dbReference type="PANTHER" id="PTHR30055">
    <property type="entry name" value="HTH-TYPE TRANSCRIPTIONAL REGULATOR RUTR"/>
    <property type="match status" value="1"/>
</dbReference>
<evidence type="ECO:0000256" key="2">
    <source>
        <dbReference type="PROSITE-ProRule" id="PRU00335"/>
    </source>
</evidence>
<protein>
    <submittedName>
        <fullName evidence="4">TetR/AcrR family transcriptional regulator</fullName>
    </submittedName>
</protein>
<dbReference type="PRINTS" id="PR00455">
    <property type="entry name" value="HTHTETR"/>
</dbReference>
<organism evidence="4 5">
    <name type="scientific">Actinocorallia aurantiaca</name>
    <dbReference type="NCBI Taxonomy" id="46204"/>
    <lineage>
        <taxon>Bacteria</taxon>
        <taxon>Bacillati</taxon>
        <taxon>Actinomycetota</taxon>
        <taxon>Actinomycetes</taxon>
        <taxon>Streptosporangiales</taxon>
        <taxon>Thermomonosporaceae</taxon>
        <taxon>Actinocorallia</taxon>
    </lineage>
</organism>
<sequence length="222" mass="24671">MFAELVRQALAAPESEPADEFRQRILDAALAQFTDFGLRRSTMEDVARRAGLSRVTVYRRFSGKDELMEAVVLREVRRYFDGLTEVRSRAADAEERVVESAAFSMSHLRAHPLLRRLIDTEPEAIVLRLSSEGDSLLKTAHEFTSAMILDEVCGSRPVPPGIAERVGVLAEVCVRLILSFVLNDRGVIPMSTVDDAREFARHYVAPVYADLIARAAAAEEPA</sequence>
<evidence type="ECO:0000259" key="3">
    <source>
        <dbReference type="PROSITE" id="PS50977"/>
    </source>
</evidence>
<keyword evidence="5" id="KW-1185">Reference proteome</keyword>
<feature type="DNA-binding region" description="H-T-H motif" evidence="2">
    <location>
        <begin position="42"/>
        <end position="61"/>
    </location>
</feature>
<reference evidence="4 5" key="1">
    <citation type="journal article" date="2019" name="Int. J. Syst. Evol. Microbiol.">
        <title>The Global Catalogue of Microorganisms (GCM) 10K type strain sequencing project: providing services to taxonomists for standard genome sequencing and annotation.</title>
        <authorList>
            <consortium name="The Broad Institute Genomics Platform"/>
            <consortium name="The Broad Institute Genome Sequencing Center for Infectious Disease"/>
            <person name="Wu L."/>
            <person name="Ma J."/>
        </authorList>
    </citation>
    <scope>NUCLEOTIDE SEQUENCE [LARGE SCALE GENOMIC DNA]</scope>
    <source>
        <strain evidence="4 5">JCM 8201</strain>
    </source>
</reference>